<comment type="caution">
    <text evidence="2">The sequence shown here is derived from an EMBL/GenBank/DDBJ whole genome shotgun (WGS) entry which is preliminary data.</text>
</comment>
<feature type="region of interest" description="Disordered" evidence="1">
    <location>
        <begin position="607"/>
        <end position="629"/>
    </location>
</feature>
<dbReference type="Proteomes" id="UP000789759">
    <property type="component" value="Unassembled WGS sequence"/>
</dbReference>
<gene>
    <name evidence="2" type="ORF">CPELLU_LOCUS6587</name>
</gene>
<dbReference type="AlphaFoldDB" id="A0A9N9C7Q4"/>
<organism evidence="2 3">
    <name type="scientific">Cetraspora pellucida</name>
    <dbReference type="NCBI Taxonomy" id="1433469"/>
    <lineage>
        <taxon>Eukaryota</taxon>
        <taxon>Fungi</taxon>
        <taxon>Fungi incertae sedis</taxon>
        <taxon>Mucoromycota</taxon>
        <taxon>Glomeromycotina</taxon>
        <taxon>Glomeromycetes</taxon>
        <taxon>Diversisporales</taxon>
        <taxon>Gigasporaceae</taxon>
        <taxon>Cetraspora</taxon>
    </lineage>
</organism>
<evidence type="ECO:0000256" key="1">
    <source>
        <dbReference type="SAM" id="MobiDB-lite"/>
    </source>
</evidence>
<evidence type="ECO:0000313" key="3">
    <source>
        <dbReference type="Proteomes" id="UP000789759"/>
    </source>
</evidence>
<dbReference type="EMBL" id="CAJVQA010004136">
    <property type="protein sequence ID" value="CAG8592185.1"/>
    <property type="molecule type" value="Genomic_DNA"/>
</dbReference>
<accession>A0A9N9C7Q4</accession>
<sequence length="629" mass="71044">MATVARDLTSIALLIAEISNYSGQIPPDEYKMAGKYTNIPAQYPVGTNIDTPARFIVWLCYKYQTETVGIQQVATQKLAQEKFLLFDNPESYEARIHPLLLGVADGDANILGLLKGHLSGKLYTWMKITNPDGIDAFFTELKNMWLECPPNLYKGSIPDQISQTSAVNIQNKSYSDSSSISRAELDSMIKSQLALVPTTSIQSSQLQKTQALQSQQKQPNFSDYLRVPDKYMPERPPDKYGVNSEKFIHCDLINPTPSASQIIESLANDLYKKVSDMFSAKPVQSKKNIEVDSDEELADRMVKLSINKTLLKEPDTILASVLERNLRIPRDLVSIKKVSKSHKIDKEPKSHKRGGSKQTVLEQIICKIIQSELKDILLSLLQELNFNNKKSYHIQNNNYQELALEISNSVEDKTLDDPMEIDFVCQKEADTGIATIPCKIKCLKISAMILDNRAETEIVTEDIVKRINRKIDRSVKYDLSGIATVPIESIGIIRNLPITLTPDCTIYEDFVVVKHFKPMLIFSNRLLKKYKCVIDWNNDKMKIHHNGKDHIFPVTMHKVKNKLKVNYATATQDGSHNEDTITSKPLVSDQILQEVDSDKDDSIPLEEWHAPAGFSSDSVDSSLKKMHEL</sequence>
<proteinExistence type="predicted"/>
<reference evidence="2" key="1">
    <citation type="submission" date="2021-06" db="EMBL/GenBank/DDBJ databases">
        <authorList>
            <person name="Kallberg Y."/>
            <person name="Tangrot J."/>
            <person name="Rosling A."/>
        </authorList>
    </citation>
    <scope>NUCLEOTIDE SEQUENCE</scope>
    <source>
        <strain evidence="2">FL966</strain>
    </source>
</reference>
<evidence type="ECO:0000313" key="2">
    <source>
        <dbReference type="EMBL" id="CAG8592185.1"/>
    </source>
</evidence>
<name>A0A9N9C7Q4_9GLOM</name>
<protein>
    <submittedName>
        <fullName evidence="2">20674_t:CDS:1</fullName>
    </submittedName>
</protein>
<dbReference type="OrthoDB" id="2404201at2759"/>
<dbReference type="Gene3D" id="2.40.70.10">
    <property type="entry name" value="Acid Proteases"/>
    <property type="match status" value="1"/>
</dbReference>
<dbReference type="InterPro" id="IPR021109">
    <property type="entry name" value="Peptidase_aspartic_dom_sf"/>
</dbReference>
<keyword evidence="3" id="KW-1185">Reference proteome</keyword>